<accession>A0A0A6VGK0</accession>
<evidence type="ECO:0000313" key="1">
    <source>
        <dbReference type="EMBL" id="KHD86573.1"/>
    </source>
</evidence>
<sequence>ICFQRKNLDKKYIGGKAFLSDLPGDKRYSVSVKIKGDENVYIYYRTKDNKIKLESYTDSNQVEHVVD</sequence>
<dbReference type="RefSeq" id="WP_035352999.1">
    <property type="nucleotide sequence ID" value="NZ_JRUN01000004.1"/>
</dbReference>
<reference evidence="1 2" key="1">
    <citation type="submission" date="2014-10" db="EMBL/GenBank/DDBJ databases">
        <title>Draft genome of phytase producing Bacillus ginsengihumi strain M2.11.</title>
        <authorList>
            <person name="Toymentseva A."/>
            <person name="Boulygina E.A."/>
            <person name="Kazakov S.V."/>
            <person name="Kayumov I."/>
            <person name="Suleimanova A.D."/>
            <person name="Mardanova A.M."/>
            <person name="Maria S.N."/>
            <person name="Sergey M.Y."/>
            <person name="Sharipova M.R."/>
        </authorList>
    </citation>
    <scope>NUCLEOTIDE SEQUENCE [LARGE SCALE GENOMIC DNA]</scope>
    <source>
        <strain evidence="1 2">M2.11</strain>
    </source>
</reference>
<comment type="caution">
    <text evidence="1">The sequence shown here is derived from an EMBL/GenBank/DDBJ whole genome shotgun (WGS) entry which is preliminary data.</text>
</comment>
<evidence type="ECO:0000313" key="2">
    <source>
        <dbReference type="Proteomes" id="UP000030588"/>
    </source>
</evidence>
<gene>
    <name evidence="1" type="ORF">NG54_02740</name>
</gene>
<organism evidence="1 2">
    <name type="scientific">Heyndrickxia ginsengihumi</name>
    <dbReference type="NCBI Taxonomy" id="363870"/>
    <lineage>
        <taxon>Bacteria</taxon>
        <taxon>Bacillati</taxon>
        <taxon>Bacillota</taxon>
        <taxon>Bacilli</taxon>
        <taxon>Bacillales</taxon>
        <taxon>Bacillaceae</taxon>
        <taxon>Heyndrickxia</taxon>
    </lineage>
</organism>
<protein>
    <submittedName>
        <fullName evidence="1">Uncharacterized protein</fullName>
    </submittedName>
</protein>
<dbReference type="EMBL" id="JRUN01000004">
    <property type="protein sequence ID" value="KHD86573.1"/>
    <property type="molecule type" value="Genomic_DNA"/>
</dbReference>
<proteinExistence type="predicted"/>
<dbReference type="Proteomes" id="UP000030588">
    <property type="component" value="Unassembled WGS sequence"/>
</dbReference>
<dbReference type="AlphaFoldDB" id="A0A0A6VGK0"/>
<feature type="non-terminal residue" evidence="1">
    <location>
        <position position="1"/>
    </location>
</feature>
<name>A0A0A6VGK0_9BACI</name>